<dbReference type="EMBL" id="CP025084">
    <property type="protein sequence ID" value="AUH05393.1"/>
    <property type="molecule type" value="Genomic_DNA"/>
</dbReference>
<dbReference type="EMBL" id="CP025085">
    <property type="protein sequence ID" value="AUH01072.1"/>
    <property type="molecule type" value="Genomic_DNA"/>
</dbReference>
<dbReference type="InterPro" id="IPR036390">
    <property type="entry name" value="WH_DNA-bd_sf"/>
</dbReference>
<reference evidence="7" key="2">
    <citation type="submission" date="2013-09" db="EMBL/GenBank/DDBJ databases">
        <authorList>
            <person name="Wang G."/>
            <person name="Yang Y."/>
            <person name="Su Y."/>
        </authorList>
    </citation>
    <scope>NUCLEOTIDE SEQUENCE</scope>
    <source>
        <strain evidence="7">ATCC 39006</strain>
    </source>
</reference>
<dbReference type="SUPFAM" id="SSF46785">
    <property type="entry name" value="Winged helix' DNA-binding domain"/>
    <property type="match status" value="1"/>
</dbReference>
<evidence type="ECO:0000313" key="7">
    <source>
        <dbReference type="EMBL" id="AUH05393.1"/>
    </source>
</evidence>
<dbReference type="PANTHER" id="PTHR30346:SF30">
    <property type="entry name" value="SMALL NEUTRAL PROTEASE REGULATORY PROTEIN"/>
    <property type="match status" value="1"/>
</dbReference>
<dbReference type="OrthoDB" id="5289754at2"/>
<keyword evidence="8" id="KW-1185">Reference proteome</keyword>
<dbReference type="GO" id="GO:0003677">
    <property type="term" value="F:DNA binding"/>
    <property type="evidence" value="ECO:0007669"/>
    <property type="project" value="UniProtKB-KW"/>
</dbReference>
<reference evidence="6 9" key="3">
    <citation type="submission" date="2017-11" db="EMBL/GenBank/DDBJ databases">
        <title>Complete genome sequence of Serratia sp. ATCC 39006 LacA.</title>
        <authorList>
            <person name="Hampton H.G."/>
            <person name="Jackson S.A."/>
            <person name="Jauregui R."/>
            <person name="Poulter G.T.M."/>
            <person name="Salmond G.P.C."/>
            <person name="Fineran P.C."/>
        </authorList>
    </citation>
    <scope>NUCLEOTIDE SEQUENCE [LARGE SCALE GENOMIC DNA]</scope>
    <source>
        <strain evidence="6 9">ATCC 39006</strain>
    </source>
</reference>
<dbReference type="KEGG" id="sera:Ser39006_015375"/>
<dbReference type="Proteomes" id="UP000017700">
    <property type="component" value="Chromosome"/>
</dbReference>
<evidence type="ECO:0000313" key="8">
    <source>
        <dbReference type="Proteomes" id="UP000017700"/>
    </source>
</evidence>
<keyword evidence="4" id="KW-0804">Transcription</keyword>
<evidence type="ECO:0000256" key="4">
    <source>
        <dbReference type="ARBA" id="ARBA00023163"/>
    </source>
</evidence>
<dbReference type="GO" id="GO:0032993">
    <property type="term" value="C:protein-DNA complex"/>
    <property type="evidence" value="ECO:0007669"/>
    <property type="project" value="TreeGrafter"/>
</dbReference>
<dbReference type="RefSeq" id="WP_037380896.1">
    <property type="nucleotide sequence ID" value="NZ_CP025084.1"/>
</dbReference>
<organism evidence="7 8">
    <name type="scientific">Serratia sp. (strain ATCC 39006)</name>
    <name type="common">Prodigiosinella confusarubida</name>
    <dbReference type="NCBI Taxonomy" id="104623"/>
    <lineage>
        <taxon>Bacteria</taxon>
        <taxon>Pseudomonadati</taxon>
        <taxon>Pseudomonadota</taxon>
        <taxon>Gammaproteobacteria</taxon>
        <taxon>Enterobacterales</taxon>
        <taxon>Pectobacteriaceae</taxon>
        <taxon>Prodigiosinella</taxon>
    </lineage>
</organism>
<dbReference type="AlphaFoldDB" id="A0A2I5TLE9"/>
<dbReference type="PROSITE" id="PS50931">
    <property type="entry name" value="HTH_LYSR"/>
    <property type="match status" value="1"/>
</dbReference>
<evidence type="ECO:0000313" key="6">
    <source>
        <dbReference type="EMBL" id="AUH01072.1"/>
    </source>
</evidence>
<evidence type="ECO:0000313" key="9">
    <source>
        <dbReference type="Proteomes" id="UP000233778"/>
    </source>
</evidence>
<evidence type="ECO:0000259" key="5">
    <source>
        <dbReference type="PROSITE" id="PS50931"/>
    </source>
</evidence>
<dbReference type="Proteomes" id="UP000233778">
    <property type="component" value="Chromosome"/>
</dbReference>
<evidence type="ECO:0000256" key="2">
    <source>
        <dbReference type="ARBA" id="ARBA00023015"/>
    </source>
</evidence>
<evidence type="ECO:0000256" key="1">
    <source>
        <dbReference type="ARBA" id="ARBA00009437"/>
    </source>
</evidence>
<dbReference type="Gene3D" id="1.10.10.10">
    <property type="entry name" value="Winged helix-like DNA-binding domain superfamily/Winged helix DNA-binding domain"/>
    <property type="match status" value="1"/>
</dbReference>
<name>A0A2I5TLE9_SERS3</name>
<dbReference type="InterPro" id="IPR000847">
    <property type="entry name" value="LysR_HTH_N"/>
</dbReference>
<feature type="domain" description="HTH lysR-type" evidence="5">
    <location>
        <begin position="1"/>
        <end position="45"/>
    </location>
</feature>
<dbReference type="Pfam" id="PF00126">
    <property type="entry name" value="HTH_1"/>
    <property type="match status" value="1"/>
</dbReference>
<reference evidence="7 8" key="1">
    <citation type="journal article" date="2013" name="Genome Announc.">
        <title>Draft genome sequence of Serratia sp. strain ATCC 39006, a model bacterium for analysis of the biosynthesis and regulation of prodigiosin, a carbapenem, and gas vesicles.</title>
        <authorList>
            <person name="Fineran P.C."/>
            <person name="Iglesias Cans M.C."/>
            <person name="Ramsay J.P."/>
            <person name="Wilf N.M."/>
            <person name="Cossyleon D."/>
            <person name="McNeil M.B."/>
            <person name="Williamson N.R."/>
            <person name="Monson R.E."/>
            <person name="Becher S.A."/>
            <person name="Stanton J.A."/>
            <person name="Brugger K."/>
            <person name="Brown S.D."/>
            <person name="Salmond G.P."/>
        </authorList>
    </citation>
    <scope>NUCLEOTIDE SEQUENCE [LARGE SCALE GENOMIC DNA]</scope>
    <source>
        <strain evidence="7">ATCC 39006</strain>
        <strain evidence="8">ATCC 39006 / SC 11482</strain>
    </source>
</reference>
<protein>
    <submittedName>
        <fullName evidence="7">LysR family transcriptional regulator</fullName>
    </submittedName>
</protein>
<dbReference type="GO" id="GO:0003700">
    <property type="term" value="F:DNA-binding transcription factor activity"/>
    <property type="evidence" value="ECO:0007669"/>
    <property type="project" value="InterPro"/>
</dbReference>
<accession>A0A2I5TLE9</accession>
<sequence length="77" mass="8247">MVLGRLLYFVTIAKARHITHAAAQLGIQQAPLSQQIKVLEQEVGVGTLSRQLTGSHPEASVAGATCRLCTHDTSRPL</sequence>
<keyword evidence="3" id="KW-0238">DNA-binding</keyword>
<dbReference type="KEGG" id="serq:CWC46_15370"/>
<proteinExistence type="inferred from homology"/>
<gene>
    <name evidence="6" type="ORF">CWC46_15370</name>
    <name evidence="7" type="ORF">Ser39006_015375</name>
</gene>
<dbReference type="PANTHER" id="PTHR30346">
    <property type="entry name" value="TRANSCRIPTIONAL DUAL REGULATOR HCAR-RELATED"/>
    <property type="match status" value="1"/>
</dbReference>
<evidence type="ECO:0000256" key="3">
    <source>
        <dbReference type="ARBA" id="ARBA00023125"/>
    </source>
</evidence>
<dbReference type="InterPro" id="IPR036388">
    <property type="entry name" value="WH-like_DNA-bd_sf"/>
</dbReference>
<comment type="similarity">
    <text evidence="1">Belongs to the LysR transcriptional regulatory family.</text>
</comment>
<reference evidence="7" key="4">
    <citation type="submission" date="2017-11" db="EMBL/GenBank/DDBJ databases">
        <title>Complete genome sequence of Serratia sp. ATCC 39006.</title>
        <authorList>
            <person name="Hampton H.G."/>
            <person name="Jackson S.A."/>
            <person name="Jauregui R."/>
            <person name="Poulter G.T.M."/>
            <person name="Salmond G.P.C."/>
            <person name="Fineran P.C."/>
        </authorList>
    </citation>
    <scope>NUCLEOTIDE SEQUENCE</scope>
    <source>
        <strain evidence="7">ATCC 39006</strain>
    </source>
</reference>
<keyword evidence="2" id="KW-0805">Transcription regulation</keyword>
<dbReference type="PRINTS" id="PR00039">
    <property type="entry name" value="HTHLYSR"/>
</dbReference>